<evidence type="ECO:0000313" key="2">
    <source>
        <dbReference type="EMBL" id="MDT0446418.1"/>
    </source>
</evidence>
<dbReference type="Gene3D" id="3.40.50.1820">
    <property type="entry name" value="alpha/beta hydrolase"/>
    <property type="match status" value="1"/>
</dbReference>
<evidence type="ECO:0000259" key="1">
    <source>
        <dbReference type="Pfam" id="PF12697"/>
    </source>
</evidence>
<proteinExistence type="predicted"/>
<keyword evidence="3" id="KW-1185">Reference proteome</keyword>
<dbReference type="PANTHER" id="PTHR42886">
    <property type="entry name" value="RE40534P-RELATED"/>
    <property type="match status" value="1"/>
</dbReference>
<organism evidence="2 3">
    <name type="scientific">Streptomyces johnsoniae</name>
    <dbReference type="NCBI Taxonomy" id="3075532"/>
    <lineage>
        <taxon>Bacteria</taxon>
        <taxon>Bacillati</taxon>
        <taxon>Actinomycetota</taxon>
        <taxon>Actinomycetes</taxon>
        <taxon>Kitasatosporales</taxon>
        <taxon>Streptomycetaceae</taxon>
        <taxon>Streptomyces</taxon>
    </lineage>
</organism>
<sequence length="286" mass="31099">MNLRAGLLRAALNGTGRVAPRLAGRWALGLFAHPVTRVAVRPAEEPVMRRARRGELTVNGKTAVVHRWGDGERPVLLMHGWLSRASRWSPMIEALADRGYSPVAFDAPGHGEAGGRGTTILEYRELARRLHAEHGRFAAVIGHSVGGLSAFHALRGESLADRLVTIGAPAEFGFLVDSFCARAGLGPWALPQLRHGIEERMFPGERELWARFSATHHPAGLRMPLLIVHDEADDMVPVEQCRRLVAAYGEQADVMLTRGLGHRRVIADPAVIEAVLDFAAATDPVA</sequence>
<accession>A0ABU2SC75</accession>
<evidence type="ECO:0000313" key="3">
    <source>
        <dbReference type="Proteomes" id="UP001183615"/>
    </source>
</evidence>
<comment type="caution">
    <text evidence="2">The sequence shown here is derived from an EMBL/GenBank/DDBJ whole genome shotgun (WGS) entry which is preliminary data.</text>
</comment>
<keyword evidence="2" id="KW-0378">Hydrolase</keyword>
<dbReference type="Pfam" id="PF12697">
    <property type="entry name" value="Abhydrolase_6"/>
    <property type="match status" value="1"/>
</dbReference>
<dbReference type="InterPro" id="IPR000073">
    <property type="entry name" value="AB_hydrolase_1"/>
</dbReference>
<reference evidence="3" key="1">
    <citation type="submission" date="2023-07" db="EMBL/GenBank/DDBJ databases">
        <title>30 novel species of actinomycetes from the DSMZ collection.</title>
        <authorList>
            <person name="Nouioui I."/>
        </authorList>
    </citation>
    <scope>NUCLEOTIDE SEQUENCE [LARGE SCALE GENOMIC DNA]</scope>
    <source>
        <strain evidence="3">DSM 41886</strain>
    </source>
</reference>
<protein>
    <submittedName>
        <fullName evidence="2">Alpha/beta hydrolase</fullName>
    </submittedName>
</protein>
<dbReference type="Proteomes" id="UP001183615">
    <property type="component" value="Unassembled WGS sequence"/>
</dbReference>
<dbReference type="GO" id="GO:0016787">
    <property type="term" value="F:hydrolase activity"/>
    <property type="evidence" value="ECO:0007669"/>
    <property type="project" value="UniProtKB-KW"/>
</dbReference>
<dbReference type="EMBL" id="JAVREV010000019">
    <property type="protein sequence ID" value="MDT0446418.1"/>
    <property type="molecule type" value="Genomic_DNA"/>
</dbReference>
<dbReference type="InterPro" id="IPR029058">
    <property type="entry name" value="AB_hydrolase_fold"/>
</dbReference>
<name>A0ABU2SC75_9ACTN</name>
<feature type="domain" description="AB hydrolase-1" evidence="1">
    <location>
        <begin position="75"/>
        <end position="262"/>
    </location>
</feature>
<dbReference type="SUPFAM" id="SSF53474">
    <property type="entry name" value="alpha/beta-Hydrolases"/>
    <property type="match status" value="1"/>
</dbReference>
<dbReference type="PANTHER" id="PTHR42886:SF29">
    <property type="entry name" value="PUMMELIG, ISOFORM A"/>
    <property type="match status" value="1"/>
</dbReference>
<gene>
    <name evidence="2" type="ORF">RM779_28040</name>
</gene>
<dbReference type="RefSeq" id="WP_311620572.1">
    <property type="nucleotide sequence ID" value="NZ_JAVREV010000019.1"/>
</dbReference>